<accession>A0A5B6WI19</accession>
<gene>
    <name evidence="1" type="ORF">EPI10_020945</name>
</gene>
<evidence type="ECO:0000313" key="2">
    <source>
        <dbReference type="Proteomes" id="UP000325315"/>
    </source>
</evidence>
<dbReference type="PANTHER" id="PTHR35046:SF9">
    <property type="entry name" value="RNA-DIRECTED DNA POLYMERASE"/>
    <property type="match status" value="1"/>
</dbReference>
<keyword evidence="2" id="KW-1185">Reference proteome</keyword>
<dbReference type="GO" id="GO:0003676">
    <property type="term" value="F:nucleic acid binding"/>
    <property type="evidence" value="ECO:0007669"/>
    <property type="project" value="InterPro"/>
</dbReference>
<proteinExistence type="predicted"/>
<comment type="caution">
    <text evidence="1">The sequence shown here is derived from an EMBL/GenBank/DDBJ whole genome shotgun (WGS) entry which is preliminary data.</text>
</comment>
<dbReference type="Proteomes" id="UP000325315">
    <property type="component" value="Unassembled WGS sequence"/>
</dbReference>
<dbReference type="InterPro" id="IPR036397">
    <property type="entry name" value="RNaseH_sf"/>
</dbReference>
<protein>
    <submittedName>
        <fullName evidence="1">Integrase</fullName>
    </submittedName>
</protein>
<dbReference type="PANTHER" id="PTHR35046">
    <property type="entry name" value="ZINC KNUCKLE (CCHC-TYPE) FAMILY PROTEIN"/>
    <property type="match status" value="1"/>
</dbReference>
<dbReference type="SUPFAM" id="SSF53098">
    <property type="entry name" value="Ribonuclease H-like"/>
    <property type="match status" value="1"/>
</dbReference>
<reference evidence="2" key="1">
    <citation type="journal article" date="2019" name="Plant Biotechnol. J.">
        <title>Genome sequencing of the Australian wild diploid species Gossypium australe highlights disease resistance and delayed gland morphogenesis.</title>
        <authorList>
            <person name="Cai Y."/>
            <person name="Cai X."/>
            <person name="Wang Q."/>
            <person name="Wang P."/>
            <person name="Zhang Y."/>
            <person name="Cai C."/>
            <person name="Xu Y."/>
            <person name="Wang K."/>
            <person name="Zhou Z."/>
            <person name="Wang C."/>
            <person name="Geng S."/>
            <person name="Li B."/>
            <person name="Dong Q."/>
            <person name="Hou Y."/>
            <person name="Wang H."/>
            <person name="Ai P."/>
            <person name="Liu Z."/>
            <person name="Yi F."/>
            <person name="Sun M."/>
            <person name="An G."/>
            <person name="Cheng J."/>
            <person name="Zhang Y."/>
            <person name="Shi Q."/>
            <person name="Xie Y."/>
            <person name="Shi X."/>
            <person name="Chang Y."/>
            <person name="Huang F."/>
            <person name="Chen Y."/>
            <person name="Hong S."/>
            <person name="Mi L."/>
            <person name="Sun Q."/>
            <person name="Zhang L."/>
            <person name="Zhou B."/>
            <person name="Peng R."/>
            <person name="Zhang X."/>
            <person name="Liu F."/>
        </authorList>
    </citation>
    <scope>NUCLEOTIDE SEQUENCE [LARGE SCALE GENOMIC DNA]</scope>
    <source>
        <strain evidence="2">cv. PA1801</strain>
    </source>
</reference>
<dbReference type="InterPro" id="IPR012337">
    <property type="entry name" value="RNaseH-like_sf"/>
</dbReference>
<sequence>MDFISGLPLSLKKKDAIWVVIDRLMKLTHFIPERTNYSLNRLVELYIAEIVRLHGVPVSIISDRDPRFTLQFWKKLHEALGNCERYLPLVGYNNSF</sequence>
<evidence type="ECO:0000313" key="1">
    <source>
        <dbReference type="EMBL" id="KAA3480522.1"/>
    </source>
</evidence>
<dbReference type="Gene3D" id="3.30.420.10">
    <property type="entry name" value="Ribonuclease H-like superfamily/Ribonuclease H"/>
    <property type="match status" value="1"/>
</dbReference>
<name>A0A5B6WI19_9ROSI</name>
<dbReference type="EMBL" id="SMMG02000003">
    <property type="protein sequence ID" value="KAA3480522.1"/>
    <property type="molecule type" value="Genomic_DNA"/>
</dbReference>
<organism evidence="1 2">
    <name type="scientific">Gossypium australe</name>
    <dbReference type="NCBI Taxonomy" id="47621"/>
    <lineage>
        <taxon>Eukaryota</taxon>
        <taxon>Viridiplantae</taxon>
        <taxon>Streptophyta</taxon>
        <taxon>Embryophyta</taxon>
        <taxon>Tracheophyta</taxon>
        <taxon>Spermatophyta</taxon>
        <taxon>Magnoliopsida</taxon>
        <taxon>eudicotyledons</taxon>
        <taxon>Gunneridae</taxon>
        <taxon>Pentapetalae</taxon>
        <taxon>rosids</taxon>
        <taxon>malvids</taxon>
        <taxon>Malvales</taxon>
        <taxon>Malvaceae</taxon>
        <taxon>Malvoideae</taxon>
        <taxon>Gossypium</taxon>
    </lineage>
</organism>
<dbReference type="AlphaFoldDB" id="A0A5B6WI19"/>
<dbReference type="OrthoDB" id="674670at2759"/>